<gene>
    <name evidence="1" type="ORF">C7477_1304</name>
</gene>
<dbReference type="OrthoDB" id="564699at2"/>
<dbReference type="InterPro" id="IPR021251">
    <property type="entry name" value="DUF2793"/>
</dbReference>
<organism evidence="1 2">
    <name type="scientific">Phyllobacterium leguminum</name>
    <dbReference type="NCBI Taxonomy" id="314237"/>
    <lineage>
        <taxon>Bacteria</taxon>
        <taxon>Pseudomonadati</taxon>
        <taxon>Pseudomonadota</taxon>
        <taxon>Alphaproteobacteria</taxon>
        <taxon>Hyphomicrobiales</taxon>
        <taxon>Phyllobacteriaceae</taxon>
        <taxon>Phyllobacterium</taxon>
    </lineage>
</organism>
<proteinExistence type="predicted"/>
<dbReference type="Proteomes" id="UP000247454">
    <property type="component" value="Unassembled WGS sequence"/>
</dbReference>
<protein>
    <submittedName>
        <fullName evidence="1">Uncharacterized protein DUF2793</fullName>
    </submittedName>
</protein>
<evidence type="ECO:0000313" key="2">
    <source>
        <dbReference type="Proteomes" id="UP000247454"/>
    </source>
</evidence>
<evidence type="ECO:0000313" key="1">
    <source>
        <dbReference type="EMBL" id="PYE85321.1"/>
    </source>
</evidence>
<accession>A0A318STN6</accession>
<reference evidence="1 2" key="1">
    <citation type="submission" date="2018-06" db="EMBL/GenBank/DDBJ databases">
        <title>Genomic Encyclopedia of Type Strains, Phase III (KMG-III): the genomes of soil and plant-associated and newly described type strains.</title>
        <authorList>
            <person name="Whitman W."/>
        </authorList>
    </citation>
    <scope>NUCLEOTIDE SEQUENCE [LARGE SCALE GENOMIC DNA]</scope>
    <source>
        <strain evidence="1 2">ORS 1419</strain>
    </source>
</reference>
<comment type="caution">
    <text evidence="1">The sequence shown here is derived from an EMBL/GenBank/DDBJ whole genome shotgun (WGS) entry which is preliminary data.</text>
</comment>
<name>A0A318STN6_9HYPH</name>
<dbReference type="EMBL" id="QJTF01000030">
    <property type="protein sequence ID" value="PYE85321.1"/>
    <property type="molecule type" value="Genomic_DNA"/>
</dbReference>
<dbReference type="AlphaFoldDB" id="A0A318STN6"/>
<keyword evidence="2" id="KW-1185">Reference proteome</keyword>
<dbReference type="RefSeq" id="WP_110754421.1">
    <property type="nucleotide sequence ID" value="NZ_QJTF01000030.1"/>
</dbReference>
<sequence length="461" mass="49154">MENTPNLNLPYILPSQAQKHVTHNEALQLLDAFVQLSVLDRDLTTPPAIPAEGSRYIVASGASGAWAGQDGLVACLLDGAWEFYAPAEGWIAWVSDEDKLLAWNGTAWGAVSGGGDGITLAELANGTVKRMGVNTLSDDANHLAVKTDAVLFSHDDVTPGTGDMRATINKKEPAKDAGLVFQTAWSTRALLGLYGSDNFALKVSPNGTLFYDALRVDAATGRIELPATNMLTDFAINLYQDSGRFAGEGAVDIVIGAFSFPRYLVLYNGSTVRGVGKFITDNSDYSGAGAALAPEVRSLIDMIRDAGAAGYRRWGLEFWVAEITAGGGTAASLTHNGAAYYTSCFTRQQVRAPAHTFHAYLRAVDSAVLVPVHSGARVFKNGVEFRSPNPVLVAPSEGWVSITIQDTTNPRSSYGYEPMIFRVYARQAGHRWQIACPALMGGLTKVSDDIGIIAGANSWAA</sequence>
<dbReference type="Pfam" id="PF10983">
    <property type="entry name" value="DUF2793"/>
    <property type="match status" value="1"/>
</dbReference>